<dbReference type="RefSeq" id="WP_086451833.1">
    <property type="nucleotide sequence ID" value="NZ_MSPP01000003.1"/>
</dbReference>
<proteinExistence type="predicted"/>
<dbReference type="EMBL" id="MSPP01000003">
    <property type="protein sequence ID" value="OUD09356.1"/>
    <property type="molecule type" value="Genomic_DNA"/>
</dbReference>
<dbReference type="OrthoDB" id="9795163at2"/>
<reference evidence="1 2" key="1">
    <citation type="submission" date="2016-12" db="EMBL/GenBank/DDBJ databases">
        <title>The draft genome sequence of HSLHS2.</title>
        <authorList>
            <person name="Hu D."/>
            <person name="Wang L."/>
            <person name="Shao Z."/>
        </authorList>
    </citation>
    <scope>NUCLEOTIDE SEQUENCE [LARGE SCALE GENOMIC DNA]</scope>
    <source>
        <strain evidence="1">MCCC 1A06712</strain>
    </source>
</reference>
<dbReference type="InterPro" id="IPR018679">
    <property type="entry name" value="DUF2161"/>
</dbReference>
<accession>A0A251WYC4</accession>
<comment type="caution">
    <text evidence="1">The sequence shown here is derived from an EMBL/GenBank/DDBJ whole genome shotgun (WGS) entry which is preliminary data.</text>
</comment>
<name>A0A251WYC4_9RHOB</name>
<evidence type="ECO:0000313" key="2">
    <source>
        <dbReference type="Proteomes" id="UP000194664"/>
    </source>
</evidence>
<keyword evidence="2" id="KW-1185">Reference proteome</keyword>
<gene>
    <name evidence="1" type="ORF">BVC71_10710</name>
</gene>
<dbReference type="Pfam" id="PF09929">
    <property type="entry name" value="DUF2161"/>
    <property type="match status" value="1"/>
</dbReference>
<evidence type="ECO:0008006" key="3">
    <source>
        <dbReference type="Google" id="ProtNLM"/>
    </source>
</evidence>
<dbReference type="Proteomes" id="UP000194664">
    <property type="component" value="Unassembled WGS sequence"/>
</dbReference>
<sequence>MAAIRETDLYLPLKSYLEAQGYEVKAEIASADVVAIREGDAPVIVEMKTAFSLALLHQAVARLSVTDAVYVCVPRPKGRAGYKALLANIKLCRRLGLGVLTVRLPDGLVEPHCDPVPYVPRKSRPKSAALIREFQARQGDPNLGGTRGGIVTAYRQDAVRCAAHLAEHGPTKGAAVAKATGVTRATAIMAANHYGWFERVEAGIYAITAQGLQAHPLPTDAE</sequence>
<evidence type="ECO:0000313" key="1">
    <source>
        <dbReference type="EMBL" id="OUD09356.1"/>
    </source>
</evidence>
<dbReference type="AlphaFoldDB" id="A0A251WYC4"/>
<organism evidence="1 2">
    <name type="scientific">Marivivens niveibacter</name>
    <dbReference type="NCBI Taxonomy" id="1930667"/>
    <lineage>
        <taxon>Bacteria</taxon>
        <taxon>Pseudomonadati</taxon>
        <taxon>Pseudomonadota</taxon>
        <taxon>Alphaproteobacteria</taxon>
        <taxon>Rhodobacterales</taxon>
        <taxon>Paracoccaceae</taxon>
        <taxon>Marivivens group</taxon>
        <taxon>Marivivens</taxon>
    </lineage>
</organism>
<protein>
    <recommendedName>
        <fullName evidence="3">DUF2161 domain-containing phosphodiesterase</fullName>
    </recommendedName>
</protein>